<gene>
    <name evidence="1" type="ORF">CO030_04060</name>
</gene>
<name>A0A2M8F906_9BACT</name>
<protein>
    <submittedName>
        <fullName evidence="1">Uncharacterized protein</fullName>
    </submittedName>
</protein>
<comment type="caution">
    <text evidence="1">The sequence shown here is derived from an EMBL/GenBank/DDBJ whole genome shotgun (WGS) entry which is preliminary data.</text>
</comment>
<accession>A0A2M8F906</accession>
<proteinExistence type="predicted"/>
<dbReference type="Proteomes" id="UP000231456">
    <property type="component" value="Unassembled WGS sequence"/>
</dbReference>
<evidence type="ECO:0000313" key="2">
    <source>
        <dbReference type="Proteomes" id="UP000231456"/>
    </source>
</evidence>
<reference evidence="2" key="1">
    <citation type="submission" date="2017-09" db="EMBL/GenBank/DDBJ databases">
        <title>Depth-based differentiation of microbial function through sediment-hosted aquifers and enrichment of novel symbionts in the deep terrestrial subsurface.</title>
        <authorList>
            <person name="Probst A.J."/>
            <person name="Ladd B."/>
            <person name="Jarett J.K."/>
            <person name="Geller-Mcgrath D.E."/>
            <person name="Sieber C.M.K."/>
            <person name="Emerson J.B."/>
            <person name="Anantharaman K."/>
            <person name="Thomas B.C."/>
            <person name="Malmstrom R."/>
            <person name="Stieglmeier M."/>
            <person name="Klingl A."/>
            <person name="Woyke T."/>
            <person name="Ryan C.M."/>
            <person name="Banfield J.F."/>
        </authorList>
    </citation>
    <scope>NUCLEOTIDE SEQUENCE [LARGE SCALE GENOMIC DNA]</scope>
</reference>
<sequence>MTTGCTIKTSNLDQKEKCANYRKTMENMHNYANNEAPRPRGAGYQFSITTVIGDCYGVLYTH</sequence>
<feature type="non-terminal residue" evidence="1">
    <location>
        <position position="62"/>
    </location>
</feature>
<dbReference type="EMBL" id="PFRH01000126">
    <property type="protein sequence ID" value="PJC52210.1"/>
    <property type="molecule type" value="Genomic_DNA"/>
</dbReference>
<evidence type="ECO:0000313" key="1">
    <source>
        <dbReference type="EMBL" id="PJC52210.1"/>
    </source>
</evidence>
<organism evidence="1 2">
    <name type="scientific">Candidatus Magasanikbacteria bacterium CG_4_9_14_0_2_um_filter_42_11</name>
    <dbReference type="NCBI Taxonomy" id="1974643"/>
    <lineage>
        <taxon>Bacteria</taxon>
        <taxon>Candidatus Magasanikiibacteriota</taxon>
    </lineage>
</organism>
<dbReference type="AlphaFoldDB" id="A0A2M8F906"/>